<organism evidence="1">
    <name type="scientific">bioreactor metagenome</name>
    <dbReference type="NCBI Taxonomy" id="1076179"/>
    <lineage>
        <taxon>unclassified sequences</taxon>
        <taxon>metagenomes</taxon>
        <taxon>ecological metagenomes</taxon>
    </lineage>
</organism>
<comment type="caution">
    <text evidence="1">The sequence shown here is derived from an EMBL/GenBank/DDBJ whole genome shotgun (WGS) entry which is preliminary data.</text>
</comment>
<dbReference type="AlphaFoldDB" id="A0A645HD34"/>
<protein>
    <submittedName>
        <fullName evidence="1">Uncharacterized protein</fullName>
    </submittedName>
</protein>
<sequence>MPEKFLTYKGKPFVRSGNIIYYGDMADDYVVMLQVLATDQVEGETVATKVAMQLMRTAEDVAAKDRVLKTSVKPGLYEAMDLAPVWLTRALENPE</sequence>
<name>A0A645HD34_9ZZZZ</name>
<evidence type="ECO:0000313" key="1">
    <source>
        <dbReference type="EMBL" id="MPN36945.1"/>
    </source>
</evidence>
<proteinExistence type="predicted"/>
<accession>A0A645HD34</accession>
<dbReference type="EMBL" id="VSSQ01091373">
    <property type="protein sequence ID" value="MPN36945.1"/>
    <property type="molecule type" value="Genomic_DNA"/>
</dbReference>
<gene>
    <name evidence="1" type="ORF">SDC9_184457</name>
</gene>
<reference evidence="1" key="1">
    <citation type="submission" date="2019-08" db="EMBL/GenBank/DDBJ databases">
        <authorList>
            <person name="Kucharzyk K."/>
            <person name="Murdoch R.W."/>
            <person name="Higgins S."/>
            <person name="Loffler F."/>
        </authorList>
    </citation>
    <scope>NUCLEOTIDE SEQUENCE</scope>
</reference>